<comment type="caution">
    <text evidence="1">The sequence shown here is derived from an EMBL/GenBank/DDBJ whole genome shotgun (WGS) entry which is preliminary data.</text>
</comment>
<sequence length="130" mass="14596">MLSRHGDPYTLIISQKVFCFQEYQIGSNGNLQGVGLFINMEPKTRHLVSEPHDQCLLVLTLEGDFVHVCNAQIGGNNMDHNDQFYEWERRICILLLPDRLLSCVKALEGGLAARAGIHEGVELVEINGVY</sequence>
<dbReference type="EMBL" id="CM046390">
    <property type="protein sequence ID" value="KAI8562291.1"/>
    <property type="molecule type" value="Genomic_DNA"/>
</dbReference>
<evidence type="ECO:0000313" key="2">
    <source>
        <dbReference type="Proteomes" id="UP001062846"/>
    </source>
</evidence>
<evidence type="ECO:0000313" key="1">
    <source>
        <dbReference type="EMBL" id="KAI8562291.1"/>
    </source>
</evidence>
<dbReference type="Proteomes" id="UP001062846">
    <property type="component" value="Chromosome 3"/>
</dbReference>
<protein>
    <submittedName>
        <fullName evidence="1">Uncharacterized protein</fullName>
    </submittedName>
</protein>
<keyword evidence="2" id="KW-1185">Reference proteome</keyword>
<accession>A0ACC0PAU2</accession>
<gene>
    <name evidence="1" type="ORF">RHMOL_Rhmol03G0023100</name>
</gene>
<reference evidence="1" key="1">
    <citation type="submission" date="2022-02" db="EMBL/GenBank/DDBJ databases">
        <title>Plant Genome Project.</title>
        <authorList>
            <person name="Zhang R.-G."/>
        </authorList>
    </citation>
    <scope>NUCLEOTIDE SEQUENCE</scope>
    <source>
        <strain evidence="1">AT1</strain>
    </source>
</reference>
<name>A0ACC0PAU2_RHOML</name>
<organism evidence="1 2">
    <name type="scientific">Rhododendron molle</name>
    <name type="common">Chinese azalea</name>
    <name type="synonym">Azalea mollis</name>
    <dbReference type="NCBI Taxonomy" id="49168"/>
    <lineage>
        <taxon>Eukaryota</taxon>
        <taxon>Viridiplantae</taxon>
        <taxon>Streptophyta</taxon>
        <taxon>Embryophyta</taxon>
        <taxon>Tracheophyta</taxon>
        <taxon>Spermatophyta</taxon>
        <taxon>Magnoliopsida</taxon>
        <taxon>eudicotyledons</taxon>
        <taxon>Gunneridae</taxon>
        <taxon>Pentapetalae</taxon>
        <taxon>asterids</taxon>
        <taxon>Ericales</taxon>
        <taxon>Ericaceae</taxon>
        <taxon>Ericoideae</taxon>
        <taxon>Rhodoreae</taxon>
        <taxon>Rhododendron</taxon>
    </lineage>
</organism>
<proteinExistence type="predicted"/>